<dbReference type="GO" id="GO:0008137">
    <property type="term" value="F:NADH dehydrogenase (ubiquinone) activity"/>
    <property type="evidence" value="ECO:0007669"/>
    <property type="project" value="UniProtKB-EC"/>
</dbReference>
<feature type="transmembrane region" description="Helical" evidence="8">
    <location>
        <begin position="6"/>
        <end position="26"/>
    </location>
</feature>
<evidence type="ECO:0000256" key="4">
    <source>
        <dbReference type="ARBA" id="ARBA00022989"/>
    </source>
</evidence>
<accession>A0AAT9UQ82</accession>
<sequence>MILIDFFFIILFFVLIILILTGYFSLCERKVLAIVQMRSGPNLCFFGILTPITDGIKLFLKFVNFVVNVNAILLFLMLFSWFFVNLSVIFMLPFGLFTVLPKIFNIFIFFLIILLCDLCLAIFVGYFLVTSVYAFISCSRLLLLILSSESLILHFIIVMFLIQINSYCNIAYIIISQFSFYNFFFCGIFIFMFFLVWFLLECKKLPFDYVECESELIAGVFTELSGIFFVISSVVEIWSSVCFSIIFVGSFFGGFFIFVKLVLFIIGFILLFRVLCFRVKITDVFFLLFFLIYWICLFFIISILIFSCVFLL</sequence>
<keyword evidence="5 8" id="KW-0472">Membrane</keyword>
<feature type="transmembrane region" description="Helical" evidence="8">
    <location>
        <begin position="170"/>
        <end position="200"/>
    </location>
</feature>
<comment type="catalytic activity">
    <reaction evidence="7">
        <text>a ubiquinone + NADH + 5 H(+)(in) = a ubiquinol + NAD(+) + 4 H(+)(out)</text>
        <dbReference type="Rhea" id="RHEA:29091"/>
        <dbReference type="Rhea" id="RHEA-COMP:9565"/>
        <dbReference type="Rhea" id="RHEA-COMP:9566"/>
        <dbReference type="ChEBI" id="CHEBI:15378"/>
        <dbReference type="ChEBI" id="CHEBI:16389"/>
        <dbReference type="ChEBI" id="CHEBI:17976"/>
        <dbReference type="ChEBI" id="CHEBI:57540"/>
        <dbReference type="ChEBI" id="CHEBI:57945"/>
        <dbReference type="EC" id="7.1.1.2"/>
    </reaction>
</comment>
<dbReference type="GO" id="GO:0009060">
    <property type="term" value="P:aerobic respiration"/>
    <property type="evidence" value="ECO:0007669"/>
    <property type="project" value="TreeGrafter"/>
</dbReference>
<dbReference type="PANTHER" id="PTHR11432:SF3">
    <property type="entry name" value="NADH-UBIQUINONE OXIDOREDUCTASE CHAIN 1"/>
    <property type="match status" value="1"/>
</dbReference>
<evidence type="ECO:0000256" key="3">
    <source>
        <dbReference type="ARBA" id="ARBA00022692"/>
    </source>
</evidence>
<feature type="transmembrane region" description="Helical" evidence="8">
    <location>
        <begin position="216"/>
        <end position="239"/>
    </location>
</feature>
<reference evidence="9" key="1">
    <citation type="submission" date="2023-04" db="EMBL/GenBank/DDBJ databases">
        <authorList>
            <person name="Afonin D.A."/>
        </authorList>
    </citation>
    <scope>NUCLEOTIDE SEQUENCE</scope>
    <source>
        <strain evidence="9">P57</strain>
    </source>
</reference>
<evidence type="ECO:0000256" key="8">
    <source>
        <dbReference type="SAM" id="Phobius"/>
    </source>
</evidence>
<name>A0AAT9UQ82_9TRYP</name>
<comment type="subcellular location">
    <subcellularLocation>
        <location evidence="1">Membrane</location>
        <topology evidence="1">Multi-pass membrane protein</topology>
    </subcellularLocation>
    <subcellularLocation>
        <location evidence="6">Mitochondrion inner membrane</location>
        <topology evidence="6">Multi-pass membrane protein</topology>
    </subcellularLocation>
</comment>
<dbReference type="PANTHER" id="PTHR11432">
    <property type="entry name" value="NADH DEHYDROGENASE SUBUNIT 1"/>
    <property type="match status" value="1"/>
</dbReference>
<proteinExistence type="inferred from homology"/>
<dbReference type="PROSITE" id="PS00668">
    <property type="entry name" value="COMPLEX1_ND1_2"/>
    <property type="match status" value="1"/>
</dbReference>
<keyword evidence="3 6" id="KW-0812">Transmembrane</keyword>
<dbReference type="GO" id="GO:0005743">
    <property type="term" value="C:mitochondrial inner membrane"/>
    <property type="evidence" value="ECO:0007669"/>
    <property type="project" value="UniProtKB-SubCell"/>
</dbReference>
<dbReference type="GO" id="GO:0003954">
    <property type="term" value="F:NADH dehydrogenase activity"/>
    <property type="evidence" value="ECO:0007669"/>
    <property type="project" value="TreeGrafter"/>
</dbReference>
<evidence type="ECO:0000256" key="7">
    <source>
        <dbReference type="RuleBase" id="RU000473"/>
    </source>
</evidence>
<keyword evidence="6" id="KW-0520">NAD</keyword>
<evidence type="ECO:0000256" key="1">
    <source>
        <dbReference type="ARBA" id="ARBA00004141"/>
    </source>
</evidence>
<feature type="transmembrane region" description="Helical" evidence="8">
    <location>
        <begin position="141"/>
        <end position="164"/>
    </location>
</feature>
<comment type="similarity">
    <text evidence="2 6">Belongs to the complex I subunit 1 family.</text>
</comment>
<dbReference type="InterPro" id="IPR001694">
    <property type="entry name" value="NADH_UbQ_OxRdtase_su1/FPO"/>
</dbReference>
<keyword evidence="4 8" id="KW-1133">Transmembrane helix</keyword>
<feature type="transmembrane region" description="Helical" evidence="8">
    <location>
        <begin position="62"/>
        <end position="83"/>
    </location>
</feature>
<evidence type="ECO:0000313" key="9">
    <source>
        <dbReference type="EMBL" id="WHW97609.1"/>
    </source>
</evidence>
<gene>
    <name evidence="9" type="primary">ND1</name>
</gene>
<keyword evidence="7" id="KW-0830">Ubiquinone</keyword>
<dbReference type="EC" id="7.1.1.2" evidence="7"/>
<evidence type="ECO:0000256" key="2">
    <source>
        <dbReference type="ARBA" id="ARBA00010535"/>
    </source>
</evidence>
<dbReference type="AlphaFoldDB" id="A0AAT9UQ82"/>
<keyword evidence="7 9" id="KW-0496">Mitochondrion</keyword>
<dbReference type="Pfam" id="PF00146">
    <property type="entry name" value="NADHdh"/>
    <property type="match status" value="1"/>
</dbReference>
<dbReference type="InterPro" id="IPR018086">
    <property type="entry name" value="NADH_UbQ_OxRdtase_su1_CS"/>
</dbReference>
<organism evidence="9">
    <name type="scientific">Blastocrithidia nonstop</name>
    <dbReference type="NCBI Taxonomy" id="2592485"/>
    <lineage>
        <taxon>Eukaryota</taxon>
        <taxon>Discoba</taxon>
        <taxon>Euglenozoa</taxon>
        <taxon>Kinetoplastea</taxon>
        <taxon>Metakinetoplastina</taxon>
        <taxon>Trypanosomatida</taxon>
        <taxon>Trypanosomatidae</taxon>
        <taxon>Blastocrithidia</taxon>
    </lineage>
</organism>
<evidence type="ECO:0000256" key="6">
    <source>
        <dbReference type="RuleBase" id="RU000471"/>
    </source>
</evidence>
<evidence type="ECO:0000256" key="5">
    <source>
        <dbReference type="ARBA" id="ARBA00023136"/>
    </source>
</evidence>
<feature type="transmembrane region" description="Helical" evidence="8">
    <location>
        <begin position="245"/>
        <end position="272"/>
    </location>
</feature>
<feature type="transmembrane region" description="Helical" evidence="8">
    <location>
        <begin position="103"/>
        <end position="129"/>
    </location>
</feature>
<protein>
    <recommendedName>
        <fullName evidence="7">NADH-ubiquinone oxidoreductase chain 1</fullName>
        <ecNumber evidence="7">7.1.1.2</ecNumber>
    </recommendedName>
</protein>
<feature type="transmembrane region" description="Helical" evidence="8">
    <location>
        <begin position="284"/>
        <end position="306"/>
    </location>
</feature>
<dbReference type="EMBL" id="OQ909994">
    <property type="protein sequence ID" value="WHW97609.1"/>
    <property type="molecule type" value="Genomic_DNA"/>
</dbReference>
<geneLocation type="mitochondrion" evidence="9"/>